<dbReference type="Gene3D" id="1.10.10.10">
    <property type="entry name" value="Winged helix-like DNA-binding domain superfamily/Winged helix DNA-binding domain"/>
    <property type="match status" value="1"/>
</dbReference>
<dbReference type="Pfam" id="PF13276">
    <property type="entry name" value="HTH_21"/>
    <property type="match status" value="1"/>
</dbReference>
<dbReference type="InterPro" id="IPR002514">
    <property type="entry name" value="Transposase_8"/>
</dbReference>
<reference evidence="2 3" key="1">
    <citation type="submission" date="2024-09" db="EMBL/GenBank/DDBJ databases">
        <authorList>
            <person name="Sun Q."/>
            <person name="Mori K."/>
        </authorList>
    </citation>
    <scope>NUCLEOTIDE SEQUENCE [LARGE SCALE GENOMIC DNA]</scope>
    <source>
        <strain evidence="2 3">NCAIM B.02336</strain>
    </source>
</reference>
<evidence type="ECO:0000259" key="1">
    <source>
        <dbReference type="PROSITE" id="PS50994"/>
    </source>
</evidence>
<dbReference type="SUPFAM" id="SSF46689">
    <property type="entry name" value="Homeodomain-like"/>
    <property type="match status" value="1"/>
</dbReference>
<feature type="domain" description="Integrase catalytic" evidence="1">
    <location>
        <begin position="229"/>
        <end position="391"/>
    </location>
</feature>
<dbReference type="InterPro" id="IPR036397">
    <property type="entry name" value="RNaseH_sf"/>
</dbReference>
<dbReference type="InterPro" id="IPR036388">
    <property type="entry name" value="WH-like_DNA-bd_sf"/>
</dbReference>
<evidence type="ECO:0000313" key="3">
    <source>
        <dbReference type="Proteomes" id="UP001589834"/>
    </source>
</evidence>
<dbReference type="Pfam" id="PF00665">
    <property type="entry name" value="rve"/>
    <property type="match status" value="1"/>
</dbReference>
<dbReference type="Pfam" id="PF01527">
    <property type="entry name" value="HTH_Tnp_1"/>
    <property type="match status" value="1"/>
</dbReference>
<dbReference type="RefSeq" id="WP_377484623.1">
    <property type="nucleotide sequence ID" value="NZ_JBHLTN010000035.1"/>
</dbReference>
<evidence type="ECO:0000313" key="2">
    <source>
        <dbReference type="EMBL" id="MFC0594069.1"/>
    </source>
</evidence>
<dbReference type="Proteomes" id="UP001589834">
    <property type="component" value="Unassembled WGS sequence"/>
</dbReference>
<keyword evidence="3" id="KW-1185">Reference proteome</keyword>
<dbReference type="NCBIfam" id="NF033516">
    <property type="entry name" value="transpos_IS3"/>
    <property type="match status" value="1"/>
</dbReference>
<dbReference type="PANTHER" id="PTHR46889">
    <property type="entry name" value="TRANSPOSASE INSF FOR INSERTION SEQUENCE IS3B-RELATED"/>
    <property type="match status" value="1"/>
</dbReference>
<proteinExistence type="predicted"/>
<dbReference type="EMBL" id="JBHLTN010000035">
    <property type="protein sequence ID" value="MFC0594069.1"/>
    <property type="molecule type" value="Genomic_DNA"/>
</dbReference>
<dbReference type="InterPro" id="IPR009057">
    <property type="entry name" value="Homeodomain-like_sf"/>
</dbReference>
<protein>
    <submittedName>
        <fullName evidence="2">IS3 family transposase</fullName>
    </submittedName>
</protein>
<dbReference type="InterPro" id="IPR001584">
    <property type="entry name" value="Integrase_cat-core"/>
</dbReference>
<dbReference type="InterPro" id="IPR012337">
    <property type="entry name" value="RNaseH-like_sf"/>
</dbReference>
<organism evidence="2 3">
    <name type="scientific">Ottowia pentelensis</name>
    <dbReference type="NCBI Taxonomy" id="511108"/>
    <lineage>
        <taxon>Bacteria</taxon>
        <taxon>Pseudomonadati</taxon>
        <taxon>Pseudomonadota</taxon>
        <taxon>Betaproteobacteria</taxon>
        <taxon>Burkholderiales</taxon>
        <taxon>Comamonadaceae</taxon>
        <taxon>Ottowia</taxon>
    </lineage>
</organism>
<dbReference type="InterPro" id="IPR048020">
    <property type="entry name" value="Transpos_IS3"/>
</dbReference>
<dbReference type="Gene3D" id="3.30.420.10">
    <property type="entry name" value="Ribonuclease H-like superfamily/Ribonuclease H"/>
    <property type="match status" value="1"/>
</dbReference>
<accession>A0ABV6PX28</accession>
<name>A0ABV6PX28_9BURK</name>
<dbReference type="PROSITE" id="PS50994">
    <property type="entry name" value="INTEGRASE"/>
    <property type="match status" value="1"/>
</dbReference>
<dbReference type="Pfam" id="PF13333">
    <property type="entry name" value="rve_2"/>
    <property type="match status" value="1"/>
</dbReference>
<sequence length="424" mass="47707">MPRTRPPYPAAFRQQILELAHAGRTPAELSREFNVTAQTISNWVAQDARDRGAALPGREGLSTAEREELVRLRRRLRQVEQERDILGKGYGLVCRQTRQDVQRVYELMSASQADSKRRFPVRTMCRVLGVSSSGYHDWLARRPSARQTANARLAEQIRQVHQASDGTYGMPRVRAQLKADGQSVSRKRIARLMRQAGLRGVSRRRGFVVTTERDKRQRPAPDLVNRHFRADAPNQLWVADMTYVPTWTGFVYLAMVLDAFSRKVVGWAMGEQMTADLVISALNMALHTRRPDSVIHHSDQGSQYTSIAFGNCCQEMGVRPSMGTVGDAYDNAMAESFFATLECELIERRSFKTKTEARTTLFTWIEGWYNPRRLHSSLGYLSPTKYEEEFAANNDRAPSTGLPTGGVCVACATPPVDNPAPETA</sequence>
<dbReference type="InterPro" id="IPR050900">
    <property type="entry name" value="Transposase_IS3/IS150/IS904"/>
</dbReference>
<dbReference type="PANTHER" id="PTHR46889:SF4">
    <property type="entry name" value="TRANSPOSASE INSO FOR INSERTION SEQUENCE ELEMENT IS911B-RELATED"/>
    <property type="match status" value="1"/>
</dbReference>
<dbReference type="SUPFAM" id="SSF53098">
    <property type="entry name" value="Ribonuclease H-like"/>
    <property type="match status" value="1"/>
</dbReference>
<dbReference type="InterPro" id="IPR025948">
    <property type="entry name" value="HTH-like_dom"/>
</dbReference>
<comment type="caution">
    <text evidence="2">The sequence shown here is derived from an EMBL/GenBank/DDBJ whole genome shotgun (WGS) entry which is preliminary data.</text>
</comment>
<gene>
    <name evidence="2" type="ORF">ACFFGG_16070</name>
</gene>